<dbReference type="InterPro" id="IPR048373">
    <property type="entry name" value="ZapC_N"/>
</dbReference>
<comment type="subcellular location">
    <subcellularLocation>
        <location evidence="5 6">Cytoplasm</location>
    </subcellularLocation>
</comment>
<accession>A0AA37TN79</accession>
<dbReference type="RefSeq" id="WP_095499088.1">
    <property type="nucleotide sequence ID" value="NZ_BSPO01000003.1"/>
</dbReference>
<evidence type="ECO:0000256" key="4">
    <source>
        <dbReference type="ARBA" id="ARBA00023306"/>
    </source>
</evidence>
<feature type="domain" description="Cell-division protein ZapC N-terminal" evidence="8">
    <location>
        <begin position="3"/>
        <end position="90"/>
    </location>
</feature>
<keyword evidence="1 5" id="KW-0963">Cytoplasm</keyword>
<dbReference type="PIRSF" id="PIRSF010252">
    <property type="entry name" value="ZapC"/>
    <property type="match status" value="1"/>
</dbReference>
<comment type="subunit">
    <text evidence="5">Interacts directly with FtsZ.</text>
</comment>
<evidence type="ECO:0000256" key="6">
    <source>
        <dbReference type="PIRNR" id="PIRNR010252"/>
    </source>
</evidence>
<evidence type="ECO:0000313" key="10">
    <source>
        <dbReference type="Proteomes" id="UP001157439"/>
    </source>
</evidence>
<name>A0AA37TN79_9GAMM</name>
<comment type="function">
    <text evidence="5 6">Contributes to the efficiency of the cell division process by stabilizing the polymeric form of the cell division protein FtsZ. Acts by promoting interactions between FtsZ protofilaments and suppressing the GTPase activity of FtsZ.</text>
</comment>
<sequence>MLLMPNTDWQWIYNEQRNCLTISLGEEYEFLTPYCSRVLIPDALTNVEFDCEHAQYYIAFIESLQSAANISSAQKVQMALNATAAYFLLKPQMPKSWFFKESSELVYPKVGKVCSLQLENEQKVAVVVIEAGIQASVVLMVHDEVQLSSKKSLSQFDAIKVMNNRLQPLKRSAKAVWVAA</sequence>
<evidence type="ECO:0000256" key="3">
    <source>
        <dbReference type="ARBA" id="ARBA00023210"/>
    </source>
</evidence>
<keyword evidence="2 5" id="KW-0132">Cell division</keyword>
<feature type="domain" description="Cell-division protein ZapC C-terminal" evidence="7">
    <location>
        <begin position="91"/>
        <end position="171"/>
    </location>
</feature>
<dbReference type="EMBL" id="BSPO01000003">
    <property type="protein sequence ID" value="GLS84622.1"/>
    <property type="molecule type" value="Genomic_DNA"/>
</dbReference>
<keyword evidence="3 5" id="KW-0717">Septation</keyword>
<dbReference type="Pfam" id="PF21083">
    <property type="entry name" value="ZapC_N"/>
    <property type="match status" value="1"/>
</dbReference>
<comment type="similarity">
    <text evidence="5 6">Belongs to the ZapC family.</text>
</comment>
<dbReference type="Proteomes" id="UP001157439">
    <property type="component" value="Unassembled WGS sequence"/>
</dbReference>
<evidence type="ECO:0000313" key="9">
    <source>
        <dbReference type="EMBL" id="GLS84622.1"/>
    </source>
</evidence>
<evidence type="ECO:0000259" key="7">
    <source>
        <dbReference type="Pfam" id="PF07126"/>
    </source>
</evidence>
<evidence type="ECO:0000256" key="5">
    <source>
        <dbReference type="HAMAP-Rule" id="MF_00906"/>
    </source>
</evidence>
<dbReference type="HAMAP" id="MF_00906">
    <property type="entry name" value="ZapC"/>
    <property type="match status" value="1"/>
</dbReference>
<proteinExistence type="inferred from homology"/>
<dbReference type="InterPro" id="IPR048372">
    <property type="entry name" value="ZapC_C"/>
</dbReference>
<evidence type="ECO:0000259" key="8">
    <source>
        <dbReference type="Pfam" id="PF21083"/>
    </source>
</evidence>
<reference evidence="9 10" key="1">
    <citation type="journal article" date="2014" name="Int. J. Syst. Evol. Microbiol.">
        <title>Complete genome sequence of Corynebacterium casei LMG S-19264T (=DSM 44701T), isolated from a smear-ripened cheese.</title>
        <authorList>
            <consortium name="US DOE Joint Genome Institute (JGI-PGF)"/>
            <person name="Walter F."/>
            <person name="Albersmeier A."/>
            <person name="Kalinowski J."/>
            <person name="Ruckert C."/>
        </authorList>
    </citation>
    <scope>NUCLEOTIDE SEQUENCE [LARGE SCALE GENOMIC DNA]</scope>
    <source>
        <strain evidence="9 10">NBRC 112785</strain>
    </source>
</reference>
<gene>
    <name evidence="5 9" type="primary">zapC</name>
    <name evidence="9" type="ORF">GCM10007894_25990</name>
</gene>
<organism evidence="9 10">
    <name type="scientific">Paraferrimonas haliotis</name>
    <dbReference type="NCBI Taxonomy" id="2013866"/>
    <lineage>
        <taxon>Bacteria</taxon>
        <taxon>Pseudomonadati</taxon>
        <taxon>Pseudomonadota</taxon>
        <taxon>Gammaproteobacteria</taxon>
        <taxon>Alteromonadales</taxon>
        <taxon>Ferrimonadaceae</taxon>
        <taxon>Paraferrimonas</taxon>
    </lineage>
</organism>
<dbReference type="Pfam" id="PF07126">
    <property type="entry name" value="ZapC_C"/>
    <property type="match status" value="1"/>
</dbReference>
<comment type="caution">
    <text evidence="9">The sequence shown here is derived from an EMBL/GenBank/DDBJ whole genome shotgun (WGS) entry which is preliminary data.</text>
</comment>
<evidence type="ECO:0000256" key="2">
    <source>
        <dbReference type="ARBA" id="ARBA00022618"/>
    </source>
</evidence>
<dbReference type="GO" id="GO:0005737">
    <property type="term" value="C:cytoplasm"/>
    <property type="evidence" value="ECO:0007669"/>
    <property type="project" value="UniProtKB-SubCell"/>
</dbReference>
<evidence type="ECO:0000256" key="1">
    <source>
        <dbReference type="ARBA" id="ARBA00022490"/>
    </source>
</evidence>
<dbReference type="InterPro" id="IPR009809">
    <property type="entry name" value="ZapC"/>
</dbReference>
<keyword evidence="10" id="KW-1185">Reference proteome</keyword>
<dbReference type="GO" id="GO:0000917">
    <property type="term" value="P:division septum assembly"/>
    <property type="evidence" value="ECO:0007669"/>
    <property type="project" value="UniProtKB-KW"/>
</dbReference>
<protein>
    <recommendedName>
        <fullName evidence="5 6">Cell division protein ZapC</fullName>
    </recommendedName>
</protein>
<dbReference type="GO" id="GO:0043093">
    <property type="term" value="P:FtsZ-dependent cytokinesis"/>
    <property type="evidence" value="ECO:0007669"/>
    <property type="project" value="UniProtKB-UniRule"/>
</dbReference>
<dbReference type="AlphaFoldDB" id="A0AA37TN79"/>
<keyword evidence="4 5" id="KW-0131">Cell cycle</keyword>